<gene>
    <name evidence="5" type="ORF">DBT54_00490</name>
</gene>
<evidence type="ECO:0000256" key="1">
    <source>
        <dbReference type="SAM" id="MobiDB-lite"/>
    </source>
</evidence>
<keyword evidence="2" id="KW-0812">Transmembrane</keyword>
<evidence type="ECO:0000256" key="2">
    <source>
        <dbReference type="SAM" id="Phobius"/>
    </source>
</evidence>
<keyword evidence="2" id="KW-0472">Membrane</keyword>
<feature type="compositionally biased region" description="Pro residues" evidence="1">
    <location>
        <begin position="539"/>
        <end position="560"/>
    </location>
</feature>
<name>A0A2I1L6U8_9LACT</name>
<evidence type="ECO:0000313" key="6">
    <source>
        <dbReference type="Proteomes" id="UP000251923"/>
    </source>
</evidence>
<evidence type="ECO:0000313" key="5">
    <source>
        <dbReference type="EMBL" id="RAV81384.1"/>
    </source>
</evidence>
<feature type="domain" description="CNA-B" evidence="3">
    <location>
        <begin position="183"/>
        <end position="267"/>
    </location>
</feature>
<dbReference type="InterPro" id="IPR041033">
    <property type="entry name" value="SpaA_PFL_dom_1"/>
</dbReference>
<keyword evidence="2" id="KW-1133">Transmembrane helix</keyword>
<organism evidence="5 6">
    <name type="scientific">Aerococcus urinae</name>
    <dbReference type="NCBI Taxonomy" id="1376"/>
    <lineage>
        <taxon>Bacteria</taxon>
        <taxon>Bacillati</taxon>
        <taxon>Bacillota</taxon>
        <taxon>Bacilli</taxon>
        <taxon>Lactobacillales</taxon>
        <taxon>Aerococcaceae</taxon>
        <taxon>Aerococcus</taxon>
    </lineage>
</organism>
<dbReference type="Proteomes" id="UP000251923">
    <property type="component" value="Unassembled WGS sequence"/>
</dbReference>
<feature type="compositionally biased region" description="Pro residues" evidence="1">
    <location>
        <begin position="567"/>
        <end position="588"/>
    </location>
</feature>
<dbReference type="RefSeq" id="WP_070598172.1">
    <property type="nucleotide sequence ID" value="NZ_JASOKO010000002.1"/>
</dbReference>
<sequence>MTPQVNLIWGENGKSFKIHFGRLRADQGLMITYRARIGYQALDGEVINNYVRLTGDGIHKEEGISRYRYLSAGGKAQGYVYQIKILKSDKNDPNKGLAGAKFELIRNRTGAVIGEYESNQAGEIVIKNLLRDAYTLKETQAPAGYQLDPSPVAIEPEDFDSQRKLAIKSIPNKKLEEKFAIPVMKLWKGKALKEVSVFLKADGKKIREVKLSQANDWKYTFDNLAKFKSDGSRIDYTVEEAAFAGYRTEIKQNAADDPSQGFQIINTETPSWTPMIPPTREVKVTKLWLNAQAAPLSAPVNKIEVALYRDGELTAKRVTLSAENQWRGSFKELPVYASIEQPKAYEYSIKEVGENKDAIQVAGRWFKVTYQGTVKDGFTILNQEIPSWTPMSPPTRELKVTKTWLDAQSEILSAPVDKIAVELYRDGQASGKTLVLSRDNQWTGSFKDLPVYESLEKPQAYAYSVKEVGEDKGAIQVAGQEFKVTYQGTMKDGLTVVNQAYPPEKPEEPESPPVTPPETPEEPENPPVTPPDTPKEPESPPVTPPNTPEEPETPPVTPPDTPKEPESPPVTPPNTPEEPETPPVTPPDTPEEPETPPVTPPDTPEEPETPPVTPLDIPQEPESPPMTTEKVDQVAARTSRPAECSQPSQKQVSKQADLPRMGLDRGTRDWIALGFGAVFVGCLFAWLGKNKKSKR</sequence>
<feature type="region of interest" description="Disordered" evidence="1">
    <location>
        <begin position="500"/>
        <end position="660"/>
    </location>
</feature>
<feature type="domain" description="CNA-B" evidence="3">
    <location>
        <begin position="399"/>
        <end position="498"/>
    </location>
</feature>
<feature type="transmembrane region" description="Helical" evidence="2">
    <location>
        <begin position="670"/>
        <end position="688"/>
    </location>
</feature>
<dbReference type="EMBL" id="QMHM01000001">
    <property type="protein sequence ID" value="RAV81384.1"/>
    <property type="molecule type" value="Genomic_DNA"/>
</dbReference>
<dbReference type="InterPro" id="IPR013783">
    <property type="entry name" value="Ig-like_fold"/>
</dbReference>
<dbReference type="CDD" id="cd00222">
    <property type="entry name" value="CollagenBindB"/>
    <property type="match status" value="3"/>
</dbReference>
<dbReference type="SUPFAM" id="SSF49478">
    <property type="entry name" value="Cna protein B-type domain"/>
    <property type="match status" value="4"/>
</dbReference>
<dbReference type="InterPro" id="IPR008454">
    <property type="entry name" value="Collagen-bd_Cna-like_B-typ_dom"/>
</dbReference>
<dbReference type="Pfam" id="PF17802">
    <property type="entry name" value="SpaA"/>
    <property type="match status" value="1"/>
</dbReference>
<dbReference type="AlphaFoldDB" id="A0A2I1L6U8"/>
<feature type="domain" description="CNA-B" evidence="3">
    <location>
        <begin position="282"/>
        <end position="382"/>
    </location>
</feature>
<proteinExistence type="predicted"/>
<dbReference type="Pfam" id="PF05738">
    <property type="entry name" value="Cna_B"/>
    <property type="match status" value="3"/>
</dbReference>
<evidence type="ECO:0000259" key="4">
    <source>
        <dbReference type="Pfam" id="PF17802"/>
    </source>
</evidence>
<reference evidence="5 6" key="1">
    <citation type="submission" date="2018-04" db="EMBL/GenBank/DDBJ databases">
        <title>Aerococcus urinae genomes.</title>
        <authorList>
            <person name="Hilt E."/>
            <person name="Gilbert N.M."/>
            <person name="Thomas-White K."/>
            <person name="Putonti C."/>
            <person name="Lewis A.L."/>
            <person name="Visck K.L."/>
            <person name="Wolfe A.J."/>
        </authorList>
    </citation>
    <scope>NUCLEOTIDE SEQUENCE [LARGE SCALE GENOMIC DNA]</scope>
    <source>
        <strain evidence="5 6">UMB7480</strain>
    </source>
</reference>
<feature type="domain" description="SpaA-like prealbumin fold" evidence="4">
    <location>
        <begin position="82"/>
        <end position="155"/>
    </location>
</feature>
<accession>A0A2I1L6U8</accession>
<evidence type="ECO:0000259" key="3">
    <source>
        <dbReference type="Pfam" id="PF05738"/>
    </source>
</evidence>
<protein>
    <submittedName>
        <fullName evidence="5">Cna B-type domain-containing protein</fullName>
    </submittedName>
</protein>
<comment type="caution">
    <text evidence="5">The sequence shown here is derived from an EMBL/GenBank/DDBJ whole genome shotgun (WGS) entry which is preliminary data.</text>
</comment>
<feature type="compositionally biased region" description="Polar residues" evidence="1">
    <location>
        <begin position="645"/>
        <end position="654"/>
    </location>
</feature>
<dbReference type="Gene3D" id="2.60.40.1140">
    <property type="entry name" value="Collagen-binding surface protein Cna, B-type domain"/>
    <property type="match status" value="3"/>
</dbReference>
<dbReference type="Gene3D" id="2.60.40.10">
    <property type="entry name" value="Immunoglobulins"/>
    <property type="match status" value="1"/>
</dbReference>